<name>A0ABP7I7I3_9ACTN</name>
<protein>
    <submittedName>
        <fullName evidence="4">TetR/AcrR family transcriptional regulator</fullName>
    </submittedName>
</protein>
<dbReference type="InterPro" id="IPR009057">
    <property type="entry name" value="Homeodomain-like_sf"/>
</dbReference>
<keyword evidence="1 2" id="KW-0238">DNA-binding</keyword>
<accession>A0ABP7I7I3</accession>
<dbReference type="Proteomes" id="UP001501821">
    <property type="component" value="Unassembled WGS sequence"/>
</dbReference>
<evidence type="ECO:0000313" key="5">
    <source>
        <dbReference type="Proteomes" id="UP001501821"/>
    </source>
</evidence>
<evidence type="ECO:0000313" key="4">
    <source>
        <dbReference type="EMBL" id="GAA3811507.1"/>
    </source>
</evidence>
<evidence type="ECO:0000256" key="1">
    <source>
        <dbReference type="ARBA" id="ARBA00023125"/>
    </source>
</evidence>
<dbReference type="RefSeq" id="WP_344773425.1">
    <property type="nucleotide sequence ID" value="NZ_BAABAH010000003.1"/>
</dbReference>
<feature type="DNA-binding region" description="H-T-H motif" evidence="2">
    <location>
        <begin position="29"/>
        <end position="48"/>
    </location>
</feature>
<evidence type="ECO:0000259" key="3">
    <source>
        <dbReference type="PROSITE" id="PS50977"/>
    </source>
</evidence>
<dbReference type="EMBL" id="BAABAH010000003">
    <property type="protein sequence ID" value="GAA3811507.1"/>
    <property type="molecule type" value="Genomic_DNA"/>
</dbReference>
<evidence type="ECO:0000256" key="2">
    <source>
        <dbReference type="PROSITE-ProRule" id="PRU00335"/>
    </source>
</evidence>
<dbReference type="Pfam" id="PF00440">
    <property type="entry name" value="TetR_N"/>
    <property type="match status" value="1"/>
</dbReference>
<gene>
    <name evidence="4" type="ORF">GCM10022242_12530</name>
</gene>
<dbReference type="PROSITE" id="PS50977">
    <property type="entry name" value="HTH_TETR_2"/>
    <property type="match status" value="1"/>
</dbReference>
<keyword evidence="5" id="KW-1185">Reference proteome</keyword>
<reference evidence="5" key="1">
    <citation type="journal article" date="2019" name="Int. J. Syst. Evol. Microbiol.">
        <title>The Global Catalogue of Microorganisms (GCM) 10K type strain sequencing project: providing services to taxonomists for standard genome sequencing and annotation.</title>
        <authorList>
            <consortium name="The Broad Institute Genomics Platform"/>
            <consortium name="The Broad Institute Genome Sequencing Center for Infectious Disease"/>
            <person name="Wu L."/>
            <person name="Ma J."/>
        </authorList>
    </citation>
    <scope>NUCLEOTIDE SEQUENCE [LARGE SCALE GENOMIC DNA]</scope>
    <source>
        <strain evidence="5">JCM 16953</strain>
    </source>
</reference>
<proteinExistence type="predicted"/>
<feature type="domain" description="HTH tetR-type" evidence="3">
    <location>
        <begin position="6"/>
        <end position="66"/>
    </location>
</feature>
<dbReference type="SUPFAM" id="SSF46689">
    <property type="entry name" value="Homeodomain-like"/>
    <property type="match status" value="1"/>
</dbReference>
<dbReference type="InterPro" id="IPR001647">
    <property type="entry name" value="HTH_TetR"/>
</dbReference>
<sequence length="213" mass="23121">MSRPRIHSFDALLDEAERLVTTGDPAGLTLRSLATRAGASNGTIYHAFHSKEELLARLWLRAVARLGDAMAESRRSADLIAGGAPTGADEVVAVAIAPVLFTRRHPASAQLFFVQRSDQLFSAGLSPEVVALLDEEERRFVRLLKELAAGVWKRTDRAAVEAIAACVVDLPGGILRRALIEKRDPDPLMERRIAAAARAILALPLDPPDRTHP</sequence>
<comment type="caution">
    <text evidence="4">The sequence shown here is derived from an EMBL/GenBank/DDBJ whole genome shotgun (WGS) entry which is preliminary data.</text>
</comment>
<dbReference type="Gene3D" id="1.10.357.10">
    <property type="entry name" value="Tetracycline Repressor, domain 2"/>
    <property type="match status" value="1"/>
</dbReference>
<organism evidence="4 5">
    <name type="scientific">Nocardioides panacisoli</name>
    <dbReference type="NCBI Taxonomy" id="627624"/>
    <lineage>
        <taxon>Bacteria</taxon>
        <taxon>Bacillati</taxon>
        <taxon>Actinomycetota</taxon>
        <taxon>Actinomycetes</taxon>
        <taxon>Propionibacteriales</taxon>
        <taxon>Nocardioidaceae</taxon>
        <taxon>Nocardioides</taxon>
    </lineage>
</organism>